<proteinExistence type="predicted"/>
<organism evidence="1 2">
    <name type="scientific">Metasolibacillus meyeri</name>
    <dbReference type="NCBI Taxonomy" id="1071052"/>
    <lineage>
        <taxon>Bacteria</taxon>
        <taxon>Bacillati</taxon>
        <taxon>Bacillota</taxon>
        <taxon>Bacilli</taxon>
        <taxon>Bacillales</taxon>
        <taxon>Caryophanaceae</taxon>
        <taxon>Metasolibacillus</taxon>
    </lineage>
</organism>
<gene>
    <name evidence="1" type="ORF">P9B03_07870</name>
</gene>
<comment type="caution">
    <text evidence="1">The sequence shown here is derived from an EMBL/GenBank/DDBJ whole genome shotgun (WGS) entry which is preliminary data.</text>
</comment>
<evidence type="ECO:0000313" key="2">
    <source>
        <dbReference type="Proteomes" id="UP001344888"/>
    </source>
</evidence>
<dbReference type="InterPro" id="IPR025459">
    <property type="entry name" value="DUF4279"/>
</dbReference>
<reference evidence="1 2" key="1">
    <citation type="submission" date="2023-03" db="EMBL/GenBank/DDBJ databases">
        <title>Bacillus Genome Sequencing.</title>
        <authorList>
            <person name="Dunlap C."/>
        </authorList>
    </citation>
    <scope>NUCLEOTIDE SEQUENCE [LARGE SCALE GENOMIC DNA]</scope>
    <source>
        <strain evidence="1 2">B-59205</strain>
    </source>
</reference>
<dbReference type="EMBL" id="JARSFG010000011">
    <property type="protein sequence ID" value="MEC1178394.1"/>
    <property type="molecule type" value="Genomic_DNA"/>
</dbReference>
<name>A0AAW9NRR9_9BACL</name>
<protein>
    <submittedName>
        <fullName evidence="1">DUF4279 domain-containing protein</fullName>
    </submittedName>
</protein>
<dbReference type="Pfam" id="PF14106">
    <property type="entry name" value="DUF4279"/>
    <property type="match status" value="1"/>
</dbReference>
<accession>A0AAW9NRR9</accession>
<dbReference type="Proteomes" id="UP001344888">
    <property type="component" value="Unassembled WGS sequence"/>
</dbReference>
<keyword evidence="2" id="KW-1185">Reference proteome</keyword>
<sequence>MKEKYNSSITIRISGDVFPIDNFLEKIDIKPVEIYKKGEPFLRGLIQDTQPFTAWEFTINSSKFKYTDDQIEYLFQKLSPYLDTITDYQKKYNLKCETIICVRYDEYQTPGIHFEPNHINFLQKIKSSVDIDIYNLCSEK</sequence>
<dbReference type="RefSeq" id="WP_326122916.1">
    <property type="nucleotide sequence ID" value="NZ_JARSFG010000011.1"/>
</dbReference>
<dbReference type="AlphaFoldDB" id="A0AAW9NRR9"/>
<evidence type="ECO:0000313" key="1">
    <source>
        <dbReference type="EMBL" id="MEC1178394.1"/>
    </source>
</evidence>